<accession>A0ABQ9Z6H5</accession>
<reference evidence="1 2" key="1">
    <citation type="journal article" date="2023" name="Nucleic Acids Res.">
        <title>The hologenome of Daphnia magna reveals possible DNA methylation and microbiome-mediated evolution of the host genome.</title>
        <authorList>
            <person name="Chaturvedi A."/>
            <person name="Li X."/>
            <person name="Dhandapani V."/>
            <person name="Marshall H."/>
            <person name="Kissane S."/>
            <person name="Cuenca-Cambronero M."/>
            <person name="Asole G."/>
            <person name="Calvet F."/>
            <person name="Ruiz-Romero M."/>
            <person name="Marangio P."/>
            <person name="Guigo R."/>
            <person name="Rago D."/>
            <person name="Mirbahai L."/>
            <person name="Eastwood N."/>
            <person name="Colbourne J.K."/>
            <person name="Zhou J."/>
            <person name="Mallon E."/>
            <person name="Orsini L."/>
        </authorList>
    </citation>
    <scope>NUCLEOTIDE SEQUENCE [LARGE SCALE GENOMIC DNA]</scope>
    <source>
        <strain evidence="1">LRV0_1</strain>
    </source>
</reference>
<keyword evidence="2" id="KW-1185">Reference proteome</keyword>
<protein>
    <submittedName>
        <fullName evidence="1">Uncharacterized protein</fullName>
    </submittedName>
</protein>
<organism evidence="1 2">
    <name type="scientific">Daphnia magna</name>
    <dbReference type="NCBI Taxonomy" id="35525"/>
    <lineage>
        <taxon>Eukaryota</taxon>
        <taxon>Metazoa</taxon>
        <taxon>Ecdysozoa</taxon>
        <taxon>Arthropoda</taxon>
        <taxon>Crustacea</taxon>
        <taxon>Branchiopoda</taxon>
        <taxon>Diplostraca</taxon>
        <taxon>Cladocera</taxon>
        <taxon>Anomopoda</taxon>
        <taxon>Daphniidae</taxon>
        <taxon>Daphnia</taxon>
    </lineage>
</organism>
<evidence type="ECO:0000313" key="1">
    <source>
        <dbReference type="EMBL" id="KAK4008065.1"/>
    </source>
</evidence>
<proteinExistence type="predicted"/>
<dbReference type="Proteomes" id="UP001234178">
    <property type="component" value="Unassembled WGS sequence"/>
</dbReference>
<name>A0ABQ9Z6H5_9CRUS</name>
<evidence type="ECO:0000313" key="2">
    <source>
        <dbReference type="Proteomes" id="UP001234178"/>
    </source>
</evidence>
<comment type="caution">
    <text evidence="1">The sequence shown here is derived from an EMBL/GenBank/DDBJ whole genome shotgun (WGS) entry which is preliminary data.</text>
</comment>
<gene>
    <name evidence="1" type="ORF">OUZ56_013221</name>
</gene>
<dbReference type="EMBL" id="JAOYFB010000002">
    <property type="protein sequence ID" value="KAK4008065.1"/>
    <property type="molecule type" value="Genomic_DNA"/>
</dbReference>
<sequence length="109" mass="11851">MVESSFFGVNDEGVRSSLVGQLESISGSHAVSQNLTSYCRGDNADTSEEVVSIIGSTMKECGAIKERLEVSADFFREMAWRVGHEDSFCLLSDNVFIPLVAVPFRSPAV</sequence>